<comment type="caution">
    <text evidence="14">The sequence shown here is derived from an EMBL/GenBank/DDBJ whole genome shotgun (WGS) entry which is preliminary data.</text>
</comment>
<keyword evidence="10 13" id="KW-0663">Pyridoxal phosphate</keyword>
<accession>A0A370KC26</accession>
<dbReference type="PANTHER" id="PTHR42684:SF17">
    <property type="entry name" value="ADENOSYLMETHIONINE-8-AMINO-7-OXONONANOATE AMINOTRANSFERASE"/>
    <property type="match status" value="1"/>
</dbReference>
<dbReference type="InterPro" id="IPR015421">
    <property type="entry name" value="PyrdxlP-dep_Trfase_major"/>
</dbReference>
<gene>
    <name evidence="13" type="primary">bioA</name>
    <name evidence="14" type="ORF">DVT68_05235</name>
</gene>
<dbReference type="EMBL" id="QQSY01000001">
    <property type="protein sequence ID" value="RDJ00214.1"/>
    <property type="molecule type" value="Genomic_DNA"/>
</dbReference>
<comment type="pathway">
    <text evidence="3 13">Cofactor biosynthesis; biotin biosynthesis; 7,8-diaminononanoate from 8-amino-7-oxononanoate (SAM route): step 1/1.</text>
</comment>
<dbReference type="PROSITE" id="PS00600">
    <property type="entry name" value="AA_TRANSFER_CLASS_3"/>
    <property type="match status" value="1"/>
</dbReference>
<keyword evidence="7 13" id="KW-0808">Transferase</keyword>
<dbReference type="InterPro" id="IPR005815">
    <property type="entry name" value="BioA"/>
</dbReference>
<feature type="binding site" evidence="13">
    <location>
        <begin position="119"/>
        <end position="120"/>
    </location>
    <ligand>
        <name>pyridoxal 5'-phosphate</name>
        <dbReference type="ChEBI" id="CHEBI:597326"/>
    </ligand>
</feature>
<comment type="cofactor">
    <cofactor evidence="1 13">
        <name>pyridoxal 5'-phosphate</name>
        <dbReference type="ChEBI" id="CHEBI:597326"/>
    </cofactor>
</comment>
<dbReference type="FunFam" id="3.40.640.10:FF:000078">
    <property type="entry name" value="Adenosylmethionine-8-amino-7-oxononanoate aminotransferase"/>
    <property type="match status" value="1"/>
</dbReference>
<dbReference type="Proteomes" id="UP000254711">
    <property type="component" value="Unassembled WGS sequence"/>
</dbReference>
<evidence type="ECO:0000256" key="9">
    <source>
        <dbReference type="ARBA" id="ARBA00022756"/>
    </source>
</evidence>
<keyword evidence="9 13" id="KW-0093">Biotin biosynthesis</keyword>
<evidence type="ECO:0000256" key="6">
    <source>
        <dbReference type="ARBA" id="ARBA00022576"/>
    </source>
</evidence>
<evidence type="ECO:0000256" key="11">
    <source>
        <dbReference type="ARBA" id="ARBA00048449"/>
    </source>
</evidence>
<feature type="site" description="Participates in the substrate recognition with KAPA and in a stacking interaction with the adenine ring of SAM" evidence="13">
    <location>
        <position position="22"/>
    </location>
</feature>
<dbReference type="GO" id="GO:0004015">
    <property type="term" value="F:adenosylmethionine-8-amino-7-oxononanoate transaminase activity"/>
    <property type="evidence" value="ECO:0007669"/>
    <property type="project" value="UniProtKB-UniRule"/>
</dbReference>
<evidence type="ECO:0000256" key="1">
    <source>
        <dbReference type="ARBA" id="ARBA00001933"/>
    </source>
</evidence>
<dbReference type="InterPro" id="IPR005814">
    <property type="entry name" value="Aminotrans_3"/>
</dbReference>
<evidence type="ECO:0000256" key="8">
    <source>
        <dbReference type="ARBA" id="ARBA00022691"/>
    </source>
</evidence>
<dbReference type="Gene3D" id="3.90.1150.10">
    <property type="entry name" value="Aspartate Aminotransferase, domain 1"/>
    <property type="match status" value="1"/>
</dbReference>
<dbReference type="AlphaFoldDB" id="A0A370KC26"/>
<feature type="binding site" evidence="13">
    <location>
        <begin position="323"/>
        <end position="324"/>
    </location>
    <ligand>
        <name>pyridoxal 5'-phosphate</name>
        <dbReference type="ChEBI" id="CHEBI:597326"/>
    </ligand>
</feature>
<feature type="binding site" evidence="13">
    <location>
        <position position="258"/>
    </location>
    <ligand>
        <name>pyridoxal 5'-phosphate</name>
        <dbReference type="ChEBI" id="CHEBI:597326"/>
    </ligand>
</feature>
<dbReference type="Pfam" id="PF00202">
    <property type="entry name" value="Aminotran_3"/>
    <property type="match status" value="1"/>
</dbReference>
<keyword evidence="15" id="KW-1185">Reference proteome</keyword>
<evidence type="ECO:0000256" key="12">
    <source>
        <dbReference type="ARBA" id="ARBA00060970"/>
    </source>
</evidence>
<comment type="similarity">
    <text evidence="12 13">Belongs to the class-III pyridoxal-phosphate-dependent aminotransferase family. BioA subfamily.</text>
</comment>
<dbReference type="GO" id="GO:0009102">
    <property type="term" value="P:biotin biosynthetic process"/>
    <property type="evidence" value="ECO:0007669"/>
    <property type="project" value="UniProtKB-UniRule"/>
</dbReference>
<comment type="catalytic activity">
    <reaction evidence="11 13">
        <text>(8S)-8-amino-7-oxononanoate + S-adenosyl-L-methionine = S-adenosyl-4-methylsulfanyl-2-oxobutanoate + (7R,8S)-7,8-diammoniononanoate</text>
        <dbReference type="Rhea" id="RHEA:16861"/>
        <dbReference type="ChEBI" id="CHEBI:16490"/>
        <dbReference type="ChEBI" id="CHEBI:59789"/>
        <dbReference type="ChEBI" id="CHEBI:149468"/>
        <dbReference type="ChEBI" id="CHEBI:149469"/>
        <dbReference type="EC" id="2.6.1.62"/>
    </reaction>
</comment>
<evidence type="ECO:0000313" key="15">
    <source>
        <dbReference type="Proteomes" id="UP000254711"/>
    </source>
</evidence>
<name>A0A370KC26_9GAMM</name>
<dbReference type="GO" id="GO:0005737">
    <property type="term" value="C:cytoplasm"/>
    <property type="evidence" value="ECO:0007669"/>
    <property type="project" value="UniProtKB-SubCell"/>
</dbReference>
<dbReference type="Gene3D" id="3.40.640.10">
    <property type="entry name" value="Type I PLP-dependent aspartate aminotransferase-like (Major domain)"/>
    <property type="match status" value="1"/>
</dbReference>
<comment type="subcellular location">
    <subcellularLocation>
        <location evidence="2 13">Cytoplasm</location>
    </subcellularLocation>
</comment>
<evidence type="ECO:0000256" key="5">
    <source>
        <dbReference type="ARBA" id="ARBA00022490"/>
    </source>
</evidence>
<dbReference type="OrthoDB" id="9801052at2"/>
<keyword evidence="5 13" id="KW-0963">Cytoplasm</keyword>
<protein>
    <recommendedName>
        <fullName evidence="13">Adenosylmethionine-8-amino-7-oxononanoate aminotransferase</fullName>
        <ecNumber evidence="13">2.6.1.62</ecNumber>
    </recommendedName>
    <alternativeName>
        <fullName evidence="13">7,8-diamino-pelargonic acid aminotransferase</fullName>
        <shortName evidence="13">DAPA AT</shortName>
        <shortName evidence="13">DAPA aminotransferase</shortName>
    </alternativeName>
    <alternativeName>
        <fullName evidence="13">7,8-diaminononanoate synthase</fullName>
        <shortName evidence="13">DANS</shortName>
    </alternativeName>
    <alternativeName>
        <fullName evidence="13">Diaminopelargonic acid synthase</fullName>
    </alternativeName>
</protein>
<dbReference type="InterPro" id="IPR015424">
    <property type="entry name" value="PyrdxlP-dep_Trfase"/>
</dbReference>
<evidence type="ECO:0000256" key="3">
    <source>
        <dbReference type="ARBA" id="ARBA00005063"/>
    </source>
</evidence>
<dbReference type="NCBIfam" id="TIGR00508">
    <property type="entry name" value="bioA"/>
    <property type="match status" value="1"/>
</dbReference>
<evidence type="ECO:0000256" key="13">
    <source>
        <dbReference type="HAMAP-Rule" id="MF_00834"/>
    </source>
</evidence>
<feature type="modified residue" description="N6-(pyridoxal phosphate)lysine" evidence="13">
    <location>
        <position position="287"/>
    </location>
</feature>
<evidence type="ECO:0000256" key="10">
    <source>
        <dbReference type="ARBA" id="ARBA00022898"/>
    </source>
</evidence>
<keyword evidence="6 13" id="KW-0032">Aminotransferase</keyword>
<evidence type="ECO:0000256" key="7">
    <source>
        <dbReference type="ARBA" id="ARBA00022679"/>
    </source>
</evidence>
<proteinExistence type="inferred from homology"/>
<sequence length="453" mass="49687">MNTLTAADALVRRDLGHLWHPCTQMHDHETIPMVPIARGDGAWLVGVDGRRYLDGISSWWTNLFGHANPRLAASLAEQARTLEHVIFAGFTHEPAVALAEELVRVTPPGLDRVFYADNGSAAIEVALKMSFHYWLNQGHGEKTRFIALTGSYHGETLGALSVSDVALYRKTYAPLLLTPILAPSPDAYEAEPGESAPQVAQRRLGELRALLERHAHEVCAVIVEPLVQCAGGMRMYHPDYLAGLRRLCDEFQVHFIADEIAVGFGRTGTLFACEQAQVSPDFMCLSKGLTGGFLPLSAVLTNTAVYEAFYAEYSAGKAFLHSHSYTGNPLACRVALETLGIFRDEPVLARNRQLAEHLSRRLAPLRDHPHVADVRQTGMIAAVELVADKASRRPFPAADRRGLRVYLHGLRHGAVLRPLGDVIYFMPPYVVTPQDIDHLVDTAVSGIALAVSD</sequence>
<comment type="function">
    <text evidence="13">Catalyzes the transfer of the alpha-amino group from S-adenosyl-L-methionine (SAM) to 7-keto-8-aminopelargonic acid (KAPA) to form 7,8-diaminopelargonic acid (DAPA). It is the only aminotransferase known to utilize SAM as an amino donor.</text>
</comment>
<organism evidence="14 15">
    <name type="scientific">Dyella solisilvae</name>
    <dbReference type="NCBI Taxonomy" id="1920168"/>
    <lineage>
        <taxon>Bacteria</taxon>
        <taxon>Pseudomonadati</taxon>
        <taxon>Pseudomonadota</taxon>
        <taxon>Gammaproteobacteria</taxon>
        <taxon>Lysobacterales</taxon>
        <taxon>Rhodanobacteraceae</taxon>
        <taxon>Dyella</taxon>
    </lineage>
</organism>
<feature type="binding site" evidence="13">
    <location>
        <position position="322"/>
    </location>
    <ligand>
        <name>substrate</name>
    </ligand>
</feature>
<dbReference type="CDD" id="cd00610">
    <property type="entry name" value="OAT_like"/>
    <property type="match status" value="1"/>
</dbReference>
<keyword evidence="8 13" id="KW-0949">S-adenosyl-L-methionine</keyword>
<feature type="binding site" evidence="13">
    <location>
        <position position="59"/>
    </location>
    <ligand>
        <name>substrate</name>
    </ligand>
</feature>
<feature type="binding site" evidence="13">
    <location>
        <position position="152"/>
    </location>
    <ligand>
        <name>substrate</name>
    </ligand>
</feature>
<dbReference type="SUPFAM" id="SSF53383">
    <property type="entry name" value="PLP-dependent transferases"/>
    <property type="match status" value="1"/>
</dbReference>
<dbReference type="PANTHER" id="PTHR42684">
    <property type="entry name" value="ADENOSYLMETHIONINE-8-AMINO-7-OXONONANOATE AMINOTRANSFERASE"/>
    <property type="match status" value="1"/>
</dbReference>
<feature type="binding site" evidence="13">
    <location>
        <position position="287"/>
    </location>
    <ligand>
        <name>substrate</name>
    </ligand>
</feature>
<feature type="binding site" evidence="13">
    <location>
        <position position="417"/>
    </location>
    <ligand>
        <name>substrate</name>
    </ligand>
</feature>
<dbReference type="GO" id="GO:0030170">
    <property type="term" value="F:pyridoxal phosphate binding"/>
    <property type="evidence" value="ECO:0007669"/>
    <property type="project" value="UniProtKB-UniRule"/>
</dbReference>
<dbReference type="UniPathway" id="UPA00078">
    <property type="reaction ID" value="UER00160"/>
</dbReference>
<evidence type="ECO:0000256" key="2">
    <source>
        <dbReference type="ARBA" id="ARBA00004496"/>
    </source>
</evidence>
<dbReference type="EC" id="2.6.1.62" evidence="13"/>
<dbReference type="InterPro" id="IPR049704">
    <property type="entry name" value="Aminotrans_3_PPA_site"/>
</dbReference>
<evidence type="ECO:0000256" key="4">
    <source>
        <dbReference type="ARBA" id="ARBA00011738"/>
    </source>
</evidence>
<dbReference type="NCBIfam" id="NF004624">
    <property type="entry name" value="PRK05964.1"/>
    <property type="match status" value="1"/>
</dbReference>
<dbReference type="InterPro" id="IPR015422">
    <property type="entry name" value="PyrdxlP-dep_Trfase_small"/>
</dbReference>
<comment type="subunit">
    <text evidence="4 13">Homodimer.</text>
</comment>
<reference evidence="14 15" key="1">
    <citation type="submission" date="2018-07" db="EMBL/GenBank/DDBJ databases">
        <title>Dyella solisilvae sp. nov., isolated from the pine and broad-leaved mixed forest soil.</title>
        <authorList>
            <person name="Gao Z."/>
            <person name="Qiu L."/>
        </authorList>
    </citation>
    <scope>NUCLEOTIDE SEQUENCE [LARGE SCALE GENOMIC DNA]</scope>
    <source>
        <strain evidence="14 15">DHG54</strain>
    </source>
</reference>
<dbReference type="HAMAP" id="MF_00834">
    <property type="entry name" value="BioA"/>
    <property type="match status" value="1"/>
</dbReference>
<evidence type="ECO:0000313" key="14">
    <source>
        <dbReference type="EMBL" id="RDJ00214.1"/>
    </source>
</evidence>
<dbReference type="RefSeq" id="WP_114823939.1">
    <property type="nucleotide sequence ID" value="NZ_QQSY01000001.1"/>
</dbReference>